<dbReference type="GO" id="GO:1990592">
    <property type="term" value="P:protein K69-linked ufmylation"/>
    <property type="evidence" value="ECO:0007669"/>
    <property type="project" value="TreeGrafter"/>
</dbReference>
<dbReference type="GO" id="GO:0032434">
    <property type="term" value="P:regulation of proteasomal ubiquitin-dependent protein catabolic process"/>
    <property type="evidence" value="ECO:0007669"/>
    <property type="project" value="TreeGrafter"/>
</dbReference>
<evidence type="ECO:0000259" key="8">
    <source>
        <dbReference type="Pfam" id="PF09743"/>
    </source>
</evidence>
<evidence type="ECO:0000313" key="12">
    <source>
        <dbReference type="Proteomes" id="UP001108240"/>
    </source>
</evidence>
<dbReference type="Pfam" id="PF25870">
    <property type="entry name" value="WHD_UFL1_5th"/>
    <property type="match status" value="1"/>
</dbReference>
<feature type="region of interest" description="Disordered" evidence="6">
    <location>
        <begin position="406"/>
        <end position="464"/>
    </location>
</feature>
<evidence type="ECO:0000256" key="7">
    <source>
        <dbReference type="SAM" id="Phobius"/>
    </source>
</evidence>
<feature type="transmembrane region" description="Helical" evidence="7">
    <location>
        <begin position="494"/>
        <end position="513"/>
    </location>
</feature>
<dbReference type="OMA" id="CILHASG"/>
<dbReference type="GO" id="GO:0061666">
    <property type="term" value="F:UFM1 ligase activity"/>
    <property type="evidence" value="ECO:0007669"/>
    <property type="project" value="InterPro"/>
</dbReference>
<dbReference type="GeneTree" id="ENSGT00390000002112"/>
<evidence type="ECO:0000256" key="3">
    <source>
        <dbReference type="ARBA" id="ARBA00022679"/>
    </source>
</evidence>
<evidence type="ECO:0000256" key="4">
    <source>
        <dbReference type="ARBA" id="ARBA00022786"/>
    </source>
</evidence>
<keyword evidence="4" id="KW-0833">Ubl conjugation pathway</keyword>
<keyword evidence="7" id="KW-0472">Membrane</keyword>
<keyword evidence="12" id="KW-1185">Reference proteome</keyword>
<dbReference type="InterPro" id="IPR056761">
    <property type="entry name" value="Ufl1-like_C"/>
</dbReference>
<evidence type="ECO:0000259" key="10">
    <source>
        <dbReference type="Pfam" id="PF25041"/>
    </source>
</evidence>
<feature type="region of interest" description="Disordered" evidence="6">
    <location>
        <begin position="750"/>
        <end position="772"/>
    </location>
</feature>
<feature type="domain" description="E3 UFM1-protein ligase-like C-terminal" evidence="10">
    <location>
        <begin position="665"/>
        <end position="787"/>
    </location>
</feature>
<feature type="domain" description="E3 UFM1-protein ligase 1-like" evidence="9">
    <location>
        <begin position="542"/>
        <end position="659"/>
    </location>
</feature>
<proteinExistence type="inferred from homology"/>
<comment type="similarity">
    <text evidence="1">Belongs to the UFL1 family.</text>
</comment>
<reference evidence="11" key="2">
    <citation type="submission" date="2025-09" db="UniProtKB">
        <authorList>
            <consortium name="Ensembl"/>
        </authorList>
    </citation>
    <scope>IDENTIFICATION</scope>
</reference>
<dbReference type="Pfam" id="PF23659">
    <property type="entry name" value="UFL1"/>
    <property type="match status" value="1"/>
</dbReference>
<dbReference type="InterPro" id="IPR056580">
    <property type="entry name" value="Ufl1_dom"/>
</dbReference>
<evidence type="ECO:0000256" key="1">
    <source>
        <dbReference type="ARBA" id="ARBA00010789"/>
    </source>
</evidence>
<evidence type="ECO:0000259" key="9">
    <source>
        <dbReference type="Pfam" id="PF23659"/>
    </source>
</evidence>
<keyword evidence="3" id="KW-0808">Transferase</keyword>
<dbReference type="GO" id="GO:0034976">
    <property type="term" value="P:response to endoplasmic reticulum stress"/>
    <property type="evidence" value="ECO:0007669"/>
    <property type="project" value="TreeGrafter"/>
</dbReference>
<dbReference type="GO" id="GO:0005789">
    <property type="term" value="C:endoplasmic reticulum membrane"/>
    <property type="evidence" value="ECO:0007669"/>
    <property type="project" value="TreeGrafter"/>
</dbReference>
<dbReference type="InterPro" id="IPR056579">
    <property type="entry name" value="Ufl1_N"/>
</dbReference>
<accession>A0A8C1M9L3</accession>
<dbReference type="Pfam" id="PF09743">
    <property type="entry name" value="E3_UFM1_ligase"/>
    <property type="match status" value="1"/>
</dbReference>
<dbReference type="AlphaFoldDB" id="A0A8C1CQ01"/>
<dbReference type="Proteomes" id="UP001108240">
    <property type="component" value="Unplaced"/>
</dbReference>
<evidence type="ECO:0000256" key="2">
    <source>
        <dbReference type="ARBA" id="ARBA00019780"/>
    </source>
</evidence>
<dbReference type="InterPro" id="IPR018611">
    <property type="entry name" value="Ufl1"/>
</dbReference>
<dbReference type="Pfam" id="PF25041">
    <property type="entry name" value="UFL1_C"/>
    <property type="match status" value="1"/>
</dbReference>
<dbReference type="PANTHER" id="PTHR31057:SF0">
    <property type="entry name" value="E3 UFM1-PROTEIN LIGASE 1"/>
    <property type="match status" value="1"/>
</dbReference>
<evidence type="ECO:0000256" key="6">
    <source>
        <dbReference type="SAM" id="MobiDB-lite"/>
    </source>
</evidence>
<protein>
    <recommendedName>
        <fullName evidence="2">E3 UFM1-protein ligase 1</fullName>
    </recommendedName>
    <alternativeName>
        <fullName evidence="5">E3 UFM1-protein transferase 1</fullName>
    </alternativeName>
</protein>
<keyword evidence="7" id="KW-0812">Transmembrane</keyword>
<keyword evidence="7" id="KW-1133">Transmembrane helix</keyword>
<evidence type="ECO:0000313" key="11">
    <source>
        <dbReference type="Ensembl" id="ENSCCRP00000051412.2"/>
    </source>
</evidence>
<dbReference type="PANTHER" id="PTHR31057">
    <property type="entry name" value="E3 UFM1-PROTEIN LIGASE 1"/>
    <property type="match status" value="1"/>
</dbReference>
<dbReference type="Ensembl" id="ENSCCRT00000055720.2">
    <property type="protein sequence ID" value="ENSCCRP00000051412.2"/>
    <property type="gene ID" value="ENSCCRG00000024687.2"/>
</dbReference>
<organism evidence="11 12">
    <name type="scientific">Cyprinus carpio carpio</name>
    <dbReference type="NCBI Taxonomy" id="630221"/>
    <lineage>
        <taxon>Eukaryota</taxon>
        <taxon>Metazoa</taxon>
        <taxon>Chordata</taxon>
        <taxon>Craniata</taxon>
        <taxon>Vertebrata</taxon>
        <taxon>Euteleostomi</taxon>
        <taxon>Actinopterygii</taxon>
        <taxon>Neopterygii</taxon>
        <taxon>Teleostei</taxon>
        <taxon>Ostariophysi</taxon>
        <taxon>Cypriniformes</taxon>
        <taxon>Cyprinidae</taxon>
        <taxon>Cyprininae</taxon>
        <taxon>Cyprinus</taxon>
    </lineage>
</organism>
<accession>A0A8C1CQ01</accession>
<evidence type="ECO:0000256" key="5">
    <source>
        <dbReference type="ARBA" id="ARBA00031516"/>
    </source>
</evidence>
<sequence>MAADWEEIRRLAADFQRAQFADTVQRLSERNCIEIVVKLVEDKKLDVVHTLDGKEYVTPAQISQEIRDELYMQRGRINVVDLQKIINVDLVHVESRASEIAKSDRGTQLILGQLIDVTYLDRLAEEVNDKLQEAGQVNIAELCKTYDLPGDFLTEELNSRLGRVIHGQIDQYNRAVIFTQAFLSRHKACICGLFSAVSRPTQINNLLNLYGFQENLLYSVLEELVNSGRLKGSVVGGRQDNAIYIPDIYSKAQSTWVESFLKQNGYLEFEALTRLGIPDPVSYIKKRFKSSKLLFLKSACVGKATVDQLEASVEEAINSATWVDLQPMIPSSLSEEDVGILLNEVLRAMNVQSRARLLSTSVVSEKFITGCIALFDDIMQKKAQKEVKNNPVFLITEDDVLLETSTSSKKDKRDERRKKATEGSGSVKGGGGGNAREIRIRKTKKKAKREEDSDEETTHTSQSMKTDVLVLTDTQQIRTNNNQHCFLSLLVNDLLFISTAVLLYSYLFIFVLFNFKMYQEVVSAAFLSTSSAGAGGSRKKNMKDLQEEINNLYNNIRLFEKGTKLFSDETQAAIARHVLKTVCMDVTNVLLSLVAAEHMSSDSLTAVTSEIRLKILAKLSDDVKSPLMKLHNSLNGKAIEDFLSCLEMSAEECGLFLKKGDKKRERQALFVHRQALSEQLRDTEDPALVLHLTSVLLFQNITHCMLHAPGRCVPHIIGFLQSKIPEEQHKLLSQYQSLVVKQLVEQGHSQEKKSSLGEGAEDSPVVSDDTEGLQKELHSLTRDIKDIILSQRKPSVTE</sequence>
<name>A0A8C1CQ01_CYPCA</name>
<reference evidence="11" key="1">
    <citation type="submission" date="2025-08" db="UniProtKB">
        <authorList>
            <consortium name="Ensembl"/>
        </authorList>
    </citation>
    <scope>IDENTIFICATION</scope>
</reference>
<feature type="domain" description="E3 UFM1-protein ligase 1-like N-terminal" evidence="8">
    <location>
        <begin position="7"/>
        <end position="284"/>
    </location>
</feature>